<dbReference type="Proteomes" id="UP001218218">
    <property type="component" value="Unassembled WGS sequence"/>
</dbReference>
<comment type="caution">
    <text evidence="1">The sequence shown here is derived from an EMBL/GenBank/DDBJ whole genome shotgun (WGS) entry which is preliminary data.</text>
</comment>
<evidence type="ECO:0000313" key="1">
    <source>
        <dbReference type="EMBL" id="KAJ7351623.1"/>
    </source>
</evidence>
<name>A0AAD7A851_9AGAR</name>
<keyword evidence="2" id="KW-1185">Reference proteome</keyword>
<dbReference type="AlphaFoldDB" id="A0AAD7A851"/>
<evidence type="ECO:0000313" key="2">
    <source>
        <dbReference type="Proteomes" id="UP001218218"/>
    </source>
</evidence>
<reference evidence="1" key="1">
    <citation type="submission" date="2023-03" db="EMBL/GenBank/DDBJ databases">
        <title>Massive genome expansion in bonnet fungi (Mycena s.s.) driven by repeated elements and novel gene families across ecological guilds.</title>
        <authorList>
            <consortium name="Lawrence Berkeley National Laboratory"/>
            <person name="Harder C.B."/>
            <person name="Miyauchi S."/>
            <person name="Viragh M."/>
            <person name="Kuo A."/>
            <person name="Thoen E."/>
            <person name="Andreopoulos B."/>
            <person name="Lu D."/>
            <person name="Skrede I."/>
            <person name="Drula E."/>
            <person name="Henrissat B."/>
            <person name="Morin E."/>
            <person name="Kohler A."/>
            <person name="Barry K."/>
            <person name="LaButti K."/>
            <person name="Morin E."/>
            <person name="Salamov A."/>
            <person name="Lipzen A."/>
            <person name="Mereny Z."/>
            <person name="Hegedus B."/>
            <person name="Baldrian P."/>
            <person name="Stursova M."/>
            <person name="Weitz H."/>
            <person name="Taylor A."/>
            <person name="Grigoriev I.V."/>
            <person name="Nagy L.G."/>
            <person name="Martin F."/>
            <person name="Kauserud H."/>
        </authorList>
    </citation>
    <scope>NUCLEOTIDE SEQUENCE</scope>
    <source>
        <strain evidence="1">CBHHK002</strain>
    </source>
</reference>
<proteinExistence type="predicted"/>
<accession>A0AAD7A851</accession>
<sequence>MQGVALVALLNYDRPKAIPPADWVAALVADSTPLCAYSYEVPAVYTDSKVGSFVGLLVSNTHDLLYDPATSNLMSSSSVMYAAAAGIVEDNLHCIFAASVVDAIARRLCASNAEENTLFGDNAACGASAWAGFSERNRTWERFVKYSRRISRSTSTRVRSIRIATDAWDRLKTDTNSHRLTNHSSFAYIPYPAPEISESVLPELYPTCMASFKAALDADASDEIHAVEGLPADVKTSAAIFTRAELGADAILSHETALAQAANALGAYFCNDINFTNNCTHWTNLVGGNCYTFNASDLHKLSSFGPDQGTYCWLFYVVLASPAGV</sequence>
<organism evidence="1 2">
    <name type="scientific">Mycena albidolilacea</name>
    <dbReference type="NCBI Taxonomy" id="1033008"/>
    <lineage>
        <taxon>Eukaryota</taxon>
        <taxon>Fungi</taxon>
        <taxon>Dikarya</taxon>
        <taxon>Basidiomycota</taxon>
        <taxon>Agaricomycotina</taxon>
        <taxon>Agaricomycetes</taxon>
        <taxon>Agaricomycetidae</taxon>
        <taxon>Agaricales</taxon>
        <taxon>Marasmiineae</taxon>
        <taxon>Mycenaceae</taxon>
        <taxon>Mycena</taxon>
    </lineage>
</organism>
<dbReference type="EMBL" id="JARIHO010000013">
    <property type="protein sequence ID" value="KAJ7351623.1"/>
    <property type="molecule type" value="Genomic_DNA"/>
</dbReference>
<protein>
    <submittedName>
        <fullName evidence="1">Uncharacterized protein</fullName>
    </submittedName>
</protein>
<gene>
    <name evidence="1" type="ORF">DFH08DRAFT_1078519</name>
</gene>